<feature type="region of interest" description="Disordered" evidence="4">
    <location>
        <begin position="186"/>
        <end position="217"/>
    </location>
</feature>
<evidence type="ECO:0000313" key="7">
    <source>
        <dbReference type="Proteomes" id="UP000790347"/>
    </source>
</evidence>
<dbReference type="PANTHER" id="PTHR14024">
    <property type="entry name" value="PERILIPIN"/>
    <property type="match status" value="1"/>
</dbReference>
<dbReference type="GO" id="GO:0019915">
    <property type="term" value="P:lipid storage"/>
    <property type="evidence" value="ECO:0007669"/>
    <property type="project" value="TreeGrafter"/>
</dbReference>
<feature type="compositionally biased region" description="Low complexity" evidence="4">
    <location>
        <begin position="199"/>
        <end position="214"/>
    </location>
</feature>
<comment type="similarity">
    <text evidence="2">Belongs to the perilipin family.</text>
</comment>
<gene>
    <name evidence="6" type="ORF">DERF_014441</name>
    <name evidence="5" type="ORF">HUG17_6719</name>
</gene>
<name>A0A922KWU0_DERFA</name>
<evidence type="ECO:0000256" key="1">
    <source>
        <dbReference type="ARBA" id="ARBA00004502"/>
    </source>
</evidence>
<dbReference type="GO" id="GO:0005811">
    <property type="term" value="C:lipid droplet"/>
    <property type="evidence" value="ECO:0007669"/>
    <property type="project" value="UniProtKB-SubCell"/>
</dbReference>
<feature type="compositionally biased region" description="Polar residues" evidence="4">
    <location>
        <begin position="1"/>
        <end position="11"/>
    </location>
</feature>
<protein>
    <submittedName>
        <fullName evidence="5">Perilipin-like protein</fullName>
    </submittedName>
</protein>
<dbReference type="PANTHER" id="PTHR14024:SF49">
    <property type="entry name" value="LIPID STORAGE DROPLETS SURFACE-BINDING PROTEIN 1"/>
    <property type="match status" value="1"/>
</dbReference>
<comment type="subcellular location">
    <subcellularLocation>
        <location evidence="1">Lipid droplet</location>
    </subcellularLocation>
</comment>
<reference evidence="6" key="1">
    <citation type="submission" date="2013-05" db="EMBL/GenBank/DDBJ databases">
        <authorList>
            <person name="Yim A.K.Y."/>
            <person name="Chan T.F."/>
            <person name="Ji K.M."/>
            <person name="Liu X.Y."/>
            <person name="Zhou J.W."/>
            <person name="Li R.Q."/>
            <person name="Yang K.Y."/>
            <person name="Li J."/>
            <person name="Li M."/>
            <person name="Law P.T.W."/>
            <person name="Wu Y.L."/>
            <person name="Cai Z.L."/>
            <person name="Qin H."/>
            <person name="Bao Y."/>
            <person name="Leung R.K.K."/>
            <person name="Ng P.K.S."/>
            <person name="Zou J."/>
            <person name="Zhong X.J."/>
            <person name="Ran P.X."/>
            <person name="Zhong N.S."/>
            <person name="Liu Z.G."/>
            <person name="Tsui S.K.W."/>
        </authorList>
    </citation>
    <scope>NUCLEOTIDE SEQUENCE</scope>
    <source>
        <strain evidence="6">Derf</strain>
        <tissue evidence="6">Whole organism</tissue>
    </source>
</reference>
<dbReference type="GO" id="GO:0005829">
    <property type="term" value="C:cytosol"/>
    <property type="evidence" value="ECO:0007669"/>
    <property type="project" value="TreeGrafter"/>
</dbReference>
<dbReference type="AlphaFoldDB" id="A0A922KWU0"/>
<dbReference type="Proteomes" id="UP000790347">
    <property type="component" value="Unassembled WGS sequence"/>
</dbReference>
<dbReference type="EMBL" id="SDOV01000002">
    <property type="protein sequence ID" value="KAH7644357.1"/>
    <property type="molecule type" value="Genomic_DNA"/>
</dbReference>
<dbReference type="Proteomes" id="UP000828236">
    <property type="component" value="Unassembled WGS sequence"/>
</dbReference>
<dbReference type="OrthoDB" id="376826at2759"/>
<feature type="region of interest" description="Disordered" evidence="4">
    <location>
        <begin position="1"/>
        <end position="23"/>
    </location>
</feature>
<evidence type="ECO:0000313" key="6">
    <source>
        <dbReference type="EMBL" id="KAH9493705.1"/>
    </source>
</evidence>
<evidence type="ECO:0000256" key="4">
    <source>
        <dbReference type="SAM" id="MobiDB-lite"/>
    </source>
</evidence>
<evidence type="ECO:0000256" key="2">
    <source>
        <dbReference type="ARBA" id="ARBA00006311"/>
    </source>
</evidence>
<organism evidence="6 7">
    <name type="scientific">Dermatophagoides farinae</name>
    <name type="common">American house dust mite</name>
    <dbReference type="NCBI Taxonomy" id="6954"/>
    <lineage>
        <taxon>Eukaryota</taxon>
        <taxon>Metazoa</taxon>
        <taxon>Ecdysozoa</taxon>
        <taxon>Arthropoda</taxon>
        <taxon>Chelicerata</taxon>
        <taxon>Arachnida</taxon>
        <taxon>Acari</taxon>
        <taxon>Acariformes</taxon>
        <taxon>Sarcoptiformes</taxon>
        <taxon>Astigmata</taxon>
        <taxon>Psoroptidia</taxon>
        <taxon>Analgoidea</taxon>
        <taxon>Pyroglyphidae</taxon>
        <taxon>Dermatophagoidinae</taxon>
        <taxon>Dermatophagoides</taxon>
    </lineage>
</organism>
<proteinExistence type="inferred from homology"/>
<reference evidence="5" key="3">
    <citation type="journal article" date="2021" name="World Allergy Organ. J.">
        <title>Chromosome-level assembly of Dermatophagoides farinae genome and transcriptome reveals two novel allergens Der f 37 and Der f 39.</title>
        <authorList>
            <person name="Chen J."/>
            <person name="Cai Z."/>
            <person name="Fan D."/>
            <person name="Hu J."/>
            <person name="Hou Y."/>
            <person name="He Y."/>
            <person name="Zhang Z."/>
            <person name="Zhao Z."/>
            <person name="Gao P."/>
            <person name="Hu W."/>
            <person name="Sun J."/>
            <person name="Li J."/>
            <person name="Ji K."/>
        </authorList>
    </citation>
    <scope>NUCLEOTIDE SEQUENCE</scope>
    <source>
        <strain evidence="5">JKM2019</strain>
    </source>
</reference>
<sequence length="283" mass="32025">MSANNDNQTVVKASPSTSSSNTSSSMIHLAILDRLRQIQLVHQALDMAETSYQRIKSSNSMVGATLTQAETMANQLAMPVISKLEQPIHMVDNLACQSFDTIQSGVTMISNNEVVGMVQKRVDATMEFVQTNSKQARAMFEQRLEQTLQRAYALRKQALENVNSVMNVSETVIKSVDKSLTAAESSLDRLLPPLKPEPETTTSSEPQQQQNGQQPVRRLFQRMVRFSDKLRRRIVQYTVEKWYTNIEKSGHHFRENVLNIISSQLSNLRLQMNNLQTEKPKQS</sequence>
<reference evidence="6" key="4">
    <citation type="journal article" date="2022" name="Res Sq">
        <title>Comparative Genomics Reveals Insights into the Divergent Evolution of Astigmatic Mites and Household Pest Adaptations.</title>
        <authorList>
            <person name="Xiong Q."/>
            <person name="Wan A.T.-Y."/>
            <person name="Liu X.-Y."/>
            <person name="Fung C.S.-H."/>
            <person name="Xiao X."/>
            <person name="Malainual N."/>
            <person name="Hou J."/>
            <person name="Wang L."/>
            <person name="Wang M."/>
            <person name="Yang K."/>
            <person name="Cui Y."/>
            <person name="Leung E."/>
            <person name="Nong W."/>
            <person name="Shin S.-K."/>
            <person name="Au S."/>
            <person name="Jeong K.Y."/>
            <person name="Chew F.T."/>
            <person name="Hui J."/>
            <person name="Leung T.F."/>
            <person name="Tungtrongchitr A."/>
            <person name="Zhong N."/>
            <person name="Liu Z."/>
            <person name="Tsui S."/>
        </authorList>
    </citation>
    <scope>NUCLEOTIDE SEQUENCE</scope>
    <source>
        <strain evidence="6">Derf</strain>
        <tissue evidence="6">Whole organism</tissue>
    </source>
</reference>
<keyword evidence="7" id="KW-1185">Reference proteome</keyword>
<accession>A0A922KWU0</accession>
<evidence type="ECO:0000313" key="5">
    <source>
        <dbReference type="EMBL" id="KAH7644357.1"/>
    </source>
</evidence>
<keyword evidence="3" id="KW-0551">Lipid droplet</keyword>
<dbReference type="Pfam" id="PF03036">
    <property type="entry name" value="Perilipin"/>
    <property type="match status" value="1"/>
</dbReference>
<dbReference type="EMBL" id="ASGP02000008">
    <property type="protein sequence ID" value="KAH9493705.1"/>
    <property type="molecule type" value="Genomic_DNA"/>
</dbReference>
<evidence type="ECO:0000256" key="3">
    <source>
        <dbReference type="ARBA" id="ARBA00022677"/>
    </source>
</evidence>
<dbReference type="GO" id="GO:0010890">
    <property type="term" value="P:positive regulation of triglyceride storage"/>
    <property type="evidence" value="ECO:0007669"/>
    <property type="project" value="TreeGrafter"/>
</dbReference>
<dbReference type="InterPro" id="IPR004279">
    <property type="entry name" value="Perilipin"/>
</dbReference>
<comment type="caution">
    <text evidence="6">The sequence shown here is derived from an EMBL/GenBank/DDBJ whole genome shotgun (WGS) entry which is preliminary data.</text>
</comment>
<reference evidence="5" key="2">
    <citation type="submission" date="2020-06" db="EMBL/GenBank/DDBJ databases">
        <authorList>
            <person name="Ji K."/>
            <person name="Li J."/>
        </authorList>
    </citation>
    <scope>NUCLEOTIDE SEQUENCE</scope>
    <source>
        <strain evidence="5">JKM2019</strain>
        <tissue evidence="5">Whole body</tissue>
    </source>
</reference>
<feature type="compositionally biased region" description="Low complexity" evidence="4">
    <location>
        <begin position="14"/>
        <end position="23"/>
    </location>
</feature>